<reference evidence="6 7" key="1">
    <citation type="submission" date="2015-08" db="EMBL/GenBank/DDBJ databases">
        <title>Genome sequencing of Penicillium nordicum.</title>
        <authorList>
            <person name="Nguyen H.D."/>
            <person name="Seifert K.A."/>
        </authorList>
    </citation>
    <scope>NUCLEOTIDE SEQUENCE [LARGE SCALE GENOMIC DNA]</scope>
    <source>
        <strain evidence="6 7">DAOMC 185683</strain>
    </source>
</reference>
<accession>A0A0M8P1H0</accession>
<keyword evidence="3" id="KW-0808">Transferase</keyword>
<evidence type="ECO:0000313" key="7">
    <source>
        <dbReference type="Proteomes" id="UP000037696"/>
    </source>
</evidence>
<dbReference type="Pfam" id="PF08241">
    <property type="entry name" value="Methyltransf_11"/>
    <property type="match status" value="1"/>
</dbReference>
<dbReference type="SUPFAM" id="SSF53335">
    <property type="entry name" value="S-adenosyl-L-methionine-dependent methyltransferases"/>
    <property type="match status" value="1"/>
</dbReference>
<dbReference type="Gene3D" id="3.40.50.150">
    <property type="entry name" value="Vaccinia Virus protein VP39"/>
    <property type="match status" value="1"/>
</dbReference>
<keyword evidence="2" id="KW-0489">Methyltransferase</keyword>
<evidence type="ECO:0000256" key="4">
    <source>
        <dbReference type="ARBA" id="ARBA00022691"/>
    </source>
</evidence>
<dbReference type="Proteomes" id="UP000037696">
    <property type="component" value="Unassembled WGS sequence"/>
</dbReference>
<feature type="domain" description="Methyltransferase type 11" evidence="5">
    <location>
        <begin position="45"/>
        <end position="143"/>
    </location>
</feature>
<dbReference type="OrthoDB" id="10027013at2759"/>
<dbReference type="STRING" id="229535.A0A0M8P1H0"/>
<evidence type="ECO:0000313" key="6">
    <source>
        <dbReference type="EMBL" id="KOS38701.1"/>
    </source>
</evidence>
<protein>
    <recommendedName>
        <fullName evidence="5">Methyltransferase type 11 domain-containing protein</fullName>
    </recommendedName>
</protein>
<dbReference type="InterPro" id="IPR013216">
    <property type="entry name" value="Methyltransf_11"/>
</dbReference>
<dbReference type="PANTHER" id="PTHR44942">
    <property type="entry name" value="METHYLTRANSF_11 DOMAIN-CONTAINING PROTEIN"/>
    <property type="match status" value="1"/>
</dbReference>
<dbReference type="PANTHER" id="PTHR44942:SF4">
    <property type="entry name" value="METHYLTRANSFERASE TYPE 11 DOMAIN-CONTAINING PROTEIN"/>
    <property type="match status" value="1"/>
</dbReference>
<dbReference type="EMBL" id="LHQQ01000239">
    <property type="protein sequence ID" value="KOS38701.1"/>
    <property type="molecule type" value="Genomic_DNA"/>
</dbReference>
<evidence type="ECO:0000259" key="5">
    <source>
        <dbReference type="Pfam" id="PF08241"/>
    </source>
</evidence>
<dbReference type="GO" id="GO:0008757">
    <property type="term" value="F:S-adenosylmethionine-dependent methyltransferase activity"/>
    <property type="evidence" value="ECO:0007669"/>
    <property type="project" value="InterPro"/>
</dbReference>
<dbReference type="AlphaFoldDB" id="A0A0M8P1H0"/>
<evidence type="ECO:0000256" key="3">
    <source>
        <dbReference type="ARBA" id="ARBA00022679"/>
    </source>
</evidence>
<organism evidence="6 7">
    <name type="scientific">Penicillium nordicum</name>
    <dbReference type="NCBI Taxonomy" id="229535"/>
    <lineage>
        <taxon>Eukaryota</taxon>
        <taxon>Fungi</taxon>
        <taxon>Dikarya</taxon>
        <taxon>Ascomycota</taxon>
        <taxon>Pezizomycotina</taxon>
        <taxon>Eurotiomycetes</taxon>
        <taxon>Eurotiomycetidae</taxon>
        <taxon>Eurotiales</taxon>
        <taxon>Aspergillaceae</taxon>
        <taxon>Penicillium</taxon>
    </lineage>
</organism>
<comment type="caution">
    <text evidence="6">The sequence shown here is derived from an EMBL/GenBank/DDBJ whole genome shotgun (WGS) entry which is preliminary data.</text>
</comment>
<evidence type="ECO:0000256" key="1">
    <source>
        <dbReference type="ARBA" id="ARBA00008361"/>
    </source>
</evidence>
<dbReference type="GO" id="GO:0032259">
    <property type="term" value="P:methylation"/>
    <property type="evidence" value="ECO:0007669"/>
    <property type="project" value="UniProtKB-KW"/>
</dbReference>
<sequence>MASFLSKSFGHKGYAAFRPTYPAELYKAVLSFHQGSPDAARTLALDLGTGHGLVARELSPHFGRVIGTDPSAGMIAQARELSTCPPTTYPNVSFHQAAAESSPFVSDRRVSLVTAAQASHWFNYPTLWPELARIMQPGGTLAFWGYKDHVLVSHPKASEIIEHFAYQKDPALLGSYWQQPGRRIVQEKLRAVVPPAAEWRDITRIEYEPSTQGIGSGQGTRFMSARMTLGAMEEYMRTWSSFHKWQQKFPDQKRRGEDGSGEGDVIDRMMDAIREAEPGLRGDGSRNSVDWKAIEVDVEWGSALVLARKGP</sequence>
<dbReference type="InterPro" id="IPR051052">
    <property type="entry name" value="Diverse_substrate_MTase"/>
</dbReference>
<dbReference type="CDD" id="cd02440">
    <property type="entry name" value="AdoMet_MTases"/>
    <property type="match status" value="1"/>
</dbReference>
<comment type="similarity">
    <text evidence="1">Belongs to the methyltransferase superfamily.</text>
</comment>
<gene>
    <name evidence="6" type="ORF">ACN38_g10472</name>
</gene>
<evidence type="ECO:0000256" key="2">
    <source>
        <dbReference type="ARBA" id="ARBA00022603"/>
    </source>
</evidence>
<keyword evidence="4" id="KW-0949">S-adenosyl-L-methionine</keyword>
<dbReference type="InterPro" id="IPR029063">
    <property type="entry name" value="SAM-dependent_MTases_sf"/>
</dbReference>
<name>A0A0M8P1H0_9EURO</name>
<keyword evidence="7" id="KW-1185">Reference proteome</keyword>
<proteinExistence type="inferred from homology"/>